<organism evidence="2 3">
    <name type="scientific">Mesorhabditis spiculigera</name>
    <dbReference type="NCBI Taxonomy" id="96644"/>
    <lineage>
        <taxon>Eukaryota</taxon>
        <taxon>Metazoa</taxon>
        <taxon>Ecdysozoa</taxon>
        <taxon>Nematoda</taxon>
        <taxon>Chromadorea</taxon>
        <taxon>Rhabditida</taxon>
        <taxon>Rhabditina</taxon>
        <taxon>Rhabditomorpha</taxon>
        <taxon>Rhabditoidea</taxon>
        <taxon>Rhabditidae</taxon>
        <taxon>Mesorhabditinae</taxon>
        <taxon>Mesorhabditis</taxon>
    </lineage>
</organism>
<dbReference type="Pfam" id="PF10318">
    <property type="entry name" value="7TM_GPCR_Srh"/>
    <property type="match status" value="1"/>
</dbReference>
<gene>
    <name evidence="2" type="ORF">MSPICULIGERA_LOCUS22723</name>
</gene>
<proteinExistence type="predicted"/>
<feature type="transmembrane region" description="Helical" evidence="1">
    <location>
        <begin position="89"/>
        <end position="112"/>
    </location>
</feature>
<feature type="non-terminal residue" evidence="2">
    <location>
        <position position="231"/>
    </location>
</feature>
<dbReference type="Proteomes" id="UP001177023">
    <property type="component" value="Unassembled WGS sequence"/>
</dbReference>
<keyword evidence="3" id="KW-1185">Reference proteome</keyword>
<sequence>MFENTLINIFYHTLGGLGTVVSLFWMYLIVKKSPVEMKLFKWVLFRLALCDECFSLGMAVLLLPELCFPVPAGAVHGIAGYFGDLGAKLAVSFVFFSGVNIFTAINGALYGVKSSLSEKTFKAHQQMLMMIVAQNIYPLFGIMIPVLTFVVSYAIDQLTLVSNAFYKHTFLVLLLIYPLISFCCCVAFMKPYRDFCFPCFAAKVEDSREPTRSDTDDAIRRIEERRGNFLD</sequence>
<feature type="transmembrane region" description="Helical" evidence="1">
    <location>
        <begin position="6"/>
        <end position="30"/>
    </location>
</feature>
<keyword evidence="1" id="KW-0812">Transmembrane</keyword>
<dbReference type="Pfam" id="PF10317">
    <property type="entry name" value="7TM_GPCR_Srd"/>
    <property type="match status" value="1"/>
</dbReference>
<reference evidence="2" key="1">
    <citation type="submission" date="2023-06" db="EMBL/GenBank/DDBJ databases">
        <authorList>
            <person name="Delattre M."/>
        </authorList>
    </citation>
    <scope>NUCLEOTIDE SEQUENCE</scope>
    <source>
        <strain evidence="2">AF72</strain>
    </source>
</reference>
<protein>
    <submittedName>
        <fullName evidence="2">Uncharacterized protein</fullName>
    </submittedName>
</protein>
<dbReference type="InterPro" id="IPR019421">
    <property type="entry name" value="7TM_GPCR_serpentine_rcpt_Srd"/>
</dbReference>
<dbReference type="EMBL" id="CATQJA010002699">
    <property type="protein sequence ID" value="CAJ0584678.1"/>
    <property type="molecule type" value="Genomic_DNA"/>
</dbReference>
<evidence type="ECO:0000313" key="3">
    <source>
        <dbReference type="Proteomes" id="UP001177023"/>
    </source>
</evidence>
<keyword evidence="1" id="KW-1133">Transmembrane helix</keyword>
<accession>A0AA36DBF7</accession>
<evidence type="ECO:0000256" key="1">
    <source>
        <dbReference type="SAM" id="Phobius"/>
    </source>
</evidence>
<dbReference type="AlphaFoldDB" id="A0AA36DBF7"/>
<feature type="transmembrane region" description="Helical" evidence="1">
    <location>
        <begin position="170"/>
        <end position="189"/>
    </location>
</feature>
<feature type="transmembrane region" description="Helical" evidence="1">
    <location>
        <begin position="136"/>
        <end position="155"/>
    </location>
</feature>
<evidence type="ECO:0000313" key="2">
    <source>
        <dbReference type="EMBL" id="CAJ0584678.1"/>
    </source>
</evidence>
<comment type="caution">
    <text evidence="2">The sequence shown here is derived from an EMBL/GenBank/DDBJ whole genome shotgun (WGS) entry which is preliminary data.</text>
</comment>
<keyword evidence="1" id="KW-0472">Membrane</keyword>
<dbReference type="InterPro" id="IPR019422">
    <property type="entry name" value="7TM_GPCR_serpentine_rcpt_Srh"/>
</dbReference>
<name>A0AA36DBF7_9BILA</name>